<dbReference type="Proteomes" id="UP000215005">
    <property type="component" value="Chromosome"/>
</dbReference>
<dbReference type="AlphaFoldDB" id="A0A223S9U9"/>
<dbReference type="OrthoDB" id="3881650at2"/>
<dbReference type="EMBL" id="CP022753">
    <property type="protein sequence ID" value="ASU84910.1"/>
    <property type="molecule type" value="Genomic_DNA"/>
</dbReference>
<evidence type="ECO:0000313" key="3">
    <source>
        <dbReference type="EMBL" id="ASU84910.1"/>
    </source>
</evidence>
<name>A0A223S9U9_9ACTN</name>
<feature type="domain" description="CHAT" evidence="2">
    <location>
        <begin position="181"/>
        <end position="363"/>
    </location>
</feature>
<dbReference type="InterPro" id="IPR027417">
    <property type="entry name" value="P-loop_NTPase"/>
</dbReference>
<keyword evidence="4" id="KW-1185">Reference proteome</keyword>
<feature type="region of interest" description="Disordered" evidence="1">
    <location>
        <begin position="401"/>
        <end position="427"/>
    </location>
</feature>
<dbReference type="Pfam" id="PF12770">
    <property type="entry name" value="CHAT"/>
    <property type="match status" value="1"/>
</dbReference>
<sequence length="1253" mass="136847">MEDRVLTVTEFVSDARGMGWHWTLSTPRRRPLADKAVWLDAGSWQFAAFTDLYGYLQTYTAPDVRLQQEQKIVAELGEWVAAEIYGSKILTQLGRLRGGAVVRVEIPWEARILAYRPLGAAVLKSGRALSRCGVVLVLDVRPPDEALAIGEDEKDPVGDSLRVLALFSLPEGGSALNLRKERRALERLIDGIARTQRKAIELRVVQYGATTSALREVVQDGYGWDVLHLSGHGQQGAFLLEKEDGTPHAVSAEELAELLAPLARRTRLAVVSSCSSADATYEEQVRLLGLGPARRDPGAPNSDIGSEEEGAISALAPLLAQELGCAVVGMRYPVTDDYAIAFGNRLYEQLLGKENLLGRALAHTVSQTNLETPTPAVPAISSITPVLIGAGAAGLRVAAPAARPATSENAERRREGHLQGSDLPPPHEHFVGRVRVMARIHRVLHYDSRVPGVLFFGMAGAGKTAIATELLWQRRDDFSHVVWFQVPEEGKGDLYGALDNLVGEMERKIPGLQLVHRLHDIQQLRAFLPELTAWMRHERILLVIDNLEPLLTDAGNWRDPRWGLFLNAVVDHQGHSRVLLTSRFRPADLPPHVGVEPVHALPADEAVLLAREQPRLRALMEAHDRDPTTDDGQLVRRMLAATQGHPKLIEFADSHATSWEELEAFLTDHEREWGERGLDSADYLSGGEPVAQAGAYTAVLHTWTHRALAGAEEAERLLAEVLACLEEDDRHSQVLDDTWAGVWQRLGHEGPVPEWRMLLASLEARALSFTQPIKGEAVRVLVHPEVGATLAHGAPPGVREAVDRALAAYQTTIARHALDSETKHGAGPLLLVAARRALPYLRRTGHLDVALALIEEVLVRDASAATRGALLPVLRAAAYQARGTDHEDKAEFLLARVLVGVDTQVGEQRMAALLHRLTASGDHEKAGSVAGYLADRYQAGGRLDEALEMAEQEATHTERAGRGPWTRLADQGQRLQILNRKGEHERVLGEAYRLLAEADDLPAADPATETIEEWRVREALLDTACSAALGLGRWQGCLDLTARIQRSKEQRGAHELEATRTRFNNYGPLLRLGRLAEAETLLDACRTVYKRHQAWDDLGDVFTALADLEHERGRGERAAALEHNALRYKYRPRPPDPRTVGVSHNNLGSYLGRGGDVAGGLAHHLAAALLSALTIGCPDPAGLGNAALDLHLLGDTPAPTTLDQVRAAVEQVEGVRFGAVVASLAPRQQAEDVLEGIVATARDAAQRLADEQE</sequence>
<dbReference type="SUPFAM" id="SSF52540">
    <property type="entry name" value="P-loop containing nucleoside triphosphate hydrolases"/>
    <property type="match status" value="1"/>
</dbReference>
<dbReference type="RefSeq" id="WP_017619654.1">
    <property type="nucleotide sequence ID" value="NZ_ANBG01000254.1"/>
</dbReference>
<organism evidence="3 4">
    <name type="scientific">Nocardiopsis gilva YIM 90087</name>
    <dbReference type="NCBI Taxonomy" id="1235441"/>
    <lineage>
        <taxon>Bacteria</taxon>
        <taxon>Bacillati</taxon>
        <taxon>Actinomycetota</taxon>
        <taxon>Actinomycetes</taxon>
        <taxon>Streptosporangiales</taxon>
        <taxon>Nocardiopsidaceae</taxon>
        <taxon>Nocardiopsis</taxon>
    </lineage>
</organism>
<gene>
    <name evidence="3" type="ORF">CDO52_20820</name>
</gene>
<reference evidence="3 4" key="1">
    <citation type="submission" date="2017-08" db="EMBL/GenBank/DDBJ databases">
        <title>The complete genome sequence of Nocardiopsis gilva YIM 90087.</title>
        <authorList>
            <person name="Yin M."/>
            <person name="Tang S."/>
        </authorList>
    </citation>
    <scope>NUCLEOTIDE SEQUENCE [LARGE SCALE GENOMIC DNA]</scope>
    <source>
        <strain evidence="3 4">YIM 90087</strain>
    </source>
</reference>
<protein>
    <submittedName>
        <fullName evidence="3">CHAT domain-containing protein</fullName>
    </submittedName>
</protein>
<proteinExistence type="predicted"/>
<evidence type="ECO:0000259" key="2">
    <source>
        <dbReference type="Pfam" id="PF12770"/>
    </source>
</evidence>
<dbReference type="KEGG" id="ngv:CDO52_20820"/>
<accession>A0A223S9U9</accession>
<dbReference type="Gene3D" id="3.40.50.300">
    <property type="entry name" value="P-loop containing nucleotide triphosphate hydrolases"/>
    <property type="match status" value="1"/>
</dbReference>
<evidence type="ECO:0000313" key="4">
    <source>
        <dbReference type="Proteomes" id="UP000215005"/>
    </source>
</evidence>
<dbReference type="InterPro" id="IPR024983">
    <property type="entry name" value="CHAT_dom"/>
</dbReference>
<evidence type="ECO:0000256" key="1">
    <source>
        <dbReference type="SAM" id="MobiDB-lite"/>
    </source>
</evidence>